<dbReference type="Pfam" id="PF07944">
    <property type="entry name" value="Beta-AFase-like_GH127_cat"/>
    <property type="match status" value="1"/>
</dbReference>
<organism evidence="5 6">
    <name type="scientific">Halalkalibacter hemicellulosilyticusJCM 9152</name>
    <dbReference type="NCBI Taxonomy" id="1236971"/>
    <lineage>
        <taxon>Bacteria</taxon>
        <taxon>Bacillati</taxon>
        <taxon>Bacillota</taxon>
        <taxon>Bacilli</taxon>
        <taxon>Bacillales</taxon>
        <taxon>Bacillaceae</taxon>
        <taxon>Halalkalibacter</taxon>
    </lineage>
</organism>
<evidence type="ECO:0000259" key="3">
    <source>
        <dbReference type="Pfam" id="PF20620"/>
    </source>
</evidence>
<evidence type="ECO:0000313" key="5">
    <source>
        <dbReference type="EMBL" id="GAE32246.1"/>
    </source>
</evidence>
<dbReference type="AlphaFoldDB" id="W4QJH4"/>
<feature type="domain" description="Non-reducing end beta-L-arabinofuranosidase-like GH127 middle" evidence="4">
    <location>
        <begin position="389"/>
        <end position="483"/>
    </location>
</feature>
<dbReference type="OrthoDB" id="9757939at2"/>
<dbReference type="SUPFAM" id="SSF48208">
    <property type="entry name" value="Six-hairpin glycosidases"/>
    <property type="match status" value="1"/>
</dbReference>
<feature type="domain" description="Glycoside hydrolase GH146 substrate-binding" evidence="3">
    <location>
        <begin position="610"/>
        <end position="755"/>
    </location>
</feature>
<dbReference type="PANTHER" id="PTHR31151:SF0">
    <property type="entry name" value="PROLINE-TRNA LIGASE (DUF1680)"/>
    <property type="match status" value="1"/>
</dbReference>
<dbReference type="Gene3D" id="2.60.120.260">
    <property type="entry name" value="Galactose-binding domain-like"/>
    <property type="match status" value="1"/>
</dbReference>
<dbReference type="GO" id="GO:0016787">
    <property type="term" value="F:hydrolase activity"/>
    <property type="evidence" value="ECO:0007669"/>
    <property type="project" value="UniProtKB-KW"/>
</dbReference>
<evidence type="ECO:0000259" key="4">
    <source>
        <dbReference type="Pfam" id="PF20736"/>
    </source>
</evidence>
<sequence length="758" mass="87238">MDQAYLLEGIFKQSETKGKEYLLYLDVDRLLAPCYEAASKQPKKPRYGGWESTGISGHSVGHWLSAMGQMYAATKDESLKSNVMYAIDELALIQSYDSDGYVGGFPRNCFDMTFSGDFEVENFSLAGQWVPWYSLHKLFAGCIDVYRLMGLNKALEVVVALANWAKKGTDLLTEEQFQRMLICEHGGMNEAMADLYDITGNKDFLELAIRFCHEEVLEPLAQGIDQLEGKHANTQIPKVIGAAKLYNLTGQKKYQDIARFFWNEVTAHRSYVIGGNSINEHFGPLNSEKLGVQSAETCNTYNMLKLTELLFSWEQKREYYDFYERALYNHILASQDPDSGMKTYFVSTQPGHFKVYCSAENSFWCCTGTGMENPARYAKGIYYSDQNNVFVNLFIPSRYQSQSNSISIKQETEFPLSKQLNLSIERTPTDEWNLHIRVPYWVNGQVNVDVNGQNEDVAILDSGYICIRRNWKQGDKVTVQLPMNLHLYVAKDDESKIGFMYGPIVLAGALGKEHFPKTDILENHLSLNNHPVIDVPTLVTERDQLLSQIHLIDEKSLTFETEAIGQPGQKKLKLIPFYQLHHQRYTLYWHVMNEASYNHFIDDEKEALKKLRERTIDEVQPHEQQPEVEHQLKKHNSRSGYFNVMQKGWRDCYAGGFFSYQLKVSSDEKMALQVMYVNDEHDIHIEGDWYKRQFTIEIEGTPISTLEIKKAENDEKLFAEEYVIPFELTKGKDTIEVKFTTGETEATGRIYEVRTVRR</sequence>
<dbReference type="Pfam" id="PF20620">
    <property type="entry name" value="DUF6805"/>
    <property type="match status" value="1"/>
</dbReference>
<dbReference type="GO" id="GO:0005975">
    <property type="term" value="P:carbohydrate metabolic process"/>
    <property type="evidence" value="ECO:0007669"/>
    <property type="project" value="InterPro"/>
</dbReference>
<evidence type="ECO:0000259" key="2">
    <source>
        <dbReference type="Pfam" id="PF16375"/>
    </source>
</evidence>
<evidence type="ECO:0000259" key="1">
    <source>
        <dbReference type="Pfam" id="PF07944"/>
    </source>
</evidence>
<dbReference type="STRING" id="1236971.JCM9152_3770"/>
<dbReference type="InterPro" id="IPR046544">
    <property type="entry name" value="GH146_SB_dom"/>
</dbReference>
<accession>W4QJH4</accession>
<dbReference type="EMBL" id="BAUU01000032">
    <property type="protein sequence ID" value="GAE32246.1"/>
    <property type="molecule type" value="Genomic_DNA"/>
</dbReference>
<dbReference type="PANTHER" id="PTHR31151">
    <property type="entry name" value="PROLINE-TRNA LIGASE (DUF1680)"/>
    <property type="match status" value="1"/>
</dbReference>
<dbReference type="RefSeq" id="WP_035346573.1">
    <property type="nucleotide sequence ID" value="NZ_BAUU01000032.1"/>
</dbReference>
<dbReference type="Proteomes" id="UP000018895">
    <property type="component" value="Unassembled WGS sequence"/>
</dbReference>
<proteinExistence type="predicted"/>
<reference evidence="5" key="1">
    <citation type="journal article" date="2014" name="Genome Announc.">
        <title>Draft Genome Sequences of Three Alkaliphilic Bacillus Strains, Bacillus wakoensis JCM 9140T, Bacillus akibai JCM 9157T, and Bacillus hemicellulosilyticus JCM 9152T.</title>
        <authorList>
            <person name="Yuki M."/>
            <person name="Oshima K."/>
            <person name="Suda W."/>
            <person name="Oshida Y."/>
            <person name="Kitamura K."/>
            <person name="Iida T."/>
            <person name="Hattori M."/>
            <person name="Ohkuma M."/>
        </authorList>
    </citation>
    <scope>NUCLEOTIDE SEQUENCE [LARGE SCALE GENOMIC DNA]</scope>
    <source>
        <strain evidence="5">JCM 9152</strain>
    </source>
</reference>
<gene>
    <name evidence="5" type="ORF">JCM9152_3770</name>
</gene>
<dbReference type="Gene3D" id="1.50.10.20">
    <property type="match status" value="1"/>
</dbReference>
<feature type="domain" description="DUF4986" evidence="2">
    <location>
        <begin position="529"/>
        <end position="589"/>
    </location>
</feature>
<dbReference type="Pfam" id="PF16375">
    <property type="entry name" value="DUF4986"/>
    <property type="match status" value="1"/>
</dbReference>
<keyword evidence="5" id="KW-0378">Hydrolase</keyword>
<protein>
    <submittedName>
        <fullName evidence="5">Glycosyl hydrolase</fullName>
    </submittedName>
</protein>
<dbReference type="Pfam" id="PF20736">
    <property type="entry name" value="Glyco_hydro127M"/>
    <property type="match status" value="1"/>
</dbReference>
<dbReference type="InterPro" id="IPR012878">
    <property type="entry name" value="Beta-AFase-like_GH127_cat"/>
</dbReference>
<dbReference type="InterPro" id="IPR032275">
    <property type="entry name" value="DUF4986"/>
</dbReference>
<comment type="caution">
    <text evidence="5">The sequence shown here is derived from an EMBL/GenBank/DDBJ whole genome shotgun (WGS) entry which is preliminary data.</text>
</comment>
<dbReference type="InterPro" id="IPR008928">
    <property type="entry name" value="6-hairpin_glycosidase_sf"/>
</dbReference>
<name>W4QJH4_9BACI</name>
<dbReference type="InterPro" id="IPR049046">
    <property type="entry name" value="Beta-AFase-like_GH127_middle"/>
</dbReference>
<feature type="domain" description="Non-reducing end beta-L-arabinofuranosidase-like GH127 catalytic" evidence="1">
    <location>
        <begin position="6"/>
        <end position="378"/>
    </location>
</feature>
<keyword evidence="6" id="KW-1185">Reference proteome</keyword>
<evidence type="ECO:0000313" key="6">
    <source>
        <dbReference type="Proteomes" id="UP000018895"/>
    </source>
</evidence>